<evidence type="ECO:0000313" key="4">
    <source>
        <dbReference type="EMBL" id="MFC4907643.1"/>
    </source>
</evidence>
<sequence>MTSSNDLVGQRVAVLGGTSGIGLAVAEAAAGAGAAVTVASSRKENVERALDRLPAGADGQVADLTDAANVRELFDRLGEIDHLVYTAGDPLLLAPVAEIDLAAARDFFAVRYFGALAAVQAAVPKLRAGGSITLTSGTAGARPMPGTAVTSSLCTAMEGLTRALAVELAPIRVNAVMPGVVRSNLWAPLPGEAREQLYEATAAAAPLKRVGEVEDIADAYLFYMTQRHATGTVLMLDGGSVLV</sequence>
<evidence type="ECO:0000313" key="5">
    <source>
        <dbReference type="Proteomes" id="UP001595872"/>
    </source>
</evidence>
<dbReference type="InterPro" id="IPR002347">
    <property type="entry name" value="SDR_fam"/>
</dbReference>
<dbReference type="InterPro" id="IPR051122">
    <property type="entry name" value="SDR_DHRS6-like"/>
</dbReference>
<comment type="caution">
    <text evidence="4">The sequence shown here is derived from an EMBL/GenBank/DDBJ whole genome shotgun (WGS) entry which is preliminary data.</text>
</comment>
<dbReference type="SUPFAM" id="SSF51735">
    <property type="entry name" value="NAD(P)-binding Rossmann-fold domains"/>
    <property type="match status" value="1"/>
</dbReference>
<organism evidence="4 5">
    <name type="scientific">Actinomadura gamaensis</name>
    <dbReference type="NCBI Taxonomy" id="1763541"/>
    <lineage>
        <taxon>Bacteria</taxon>
        <taxon>Bacillati</taxon>
        <taxon>Actinomycetota</taxon>
        <taxon>Actinomycetes</taxon>
        <taxon>Streptosporangiales</taxon>
        <taxon>Thermomonosporaceae</taxon>
        <taxon>Actinomadura</taxon>
    </lineage>
</organism>
<dbReference type="Proteomes" id="UP001595872">
    <property type="component" value="Unassembled WGS sequence"/>
</dbReference>
<evidence type="ECO:0000256" key="3">
    <source>
        <dbReference type="ARBA" id="ARBA00023002"/>
    </source>
</evidence>
<comment type="similarity">
    <text evidence="1">Belongs to the short-chain dehydrogenases/reductases (SDR) family.</text>
</comment>
<keyword evidence="5" id="KW-1185">Reference proteome</keyword>
<dbReference type="InterPro" id="IPR057571">
    <property type="entry name" value="SDR_PhqE-like"/>
</dbReference>
<dbReference type="InterPro" id="IPR036291">
    <property type="entry name" value="NAD(P)-bd_dom_sf"/>
</dbReference>
<dbReference type="RefSeq" id="WP_378253557.1">
    <property type="nucleotide sequence ID" value="NZ_JBHSIT010000002.1"/>
</dbReference>
<accession>A0ABV9TW21</accession>
<keyword evidence="3" id="KW-0560">Oxidoreductase</keyword>
<reference evidence="5" key="1">
    <citation type="journal article" date="2019" name="Int. J. Syst. Evol. Microbiol.">
        <title>The Global Catalogue of Microorganisms (GCM) 10K type strain sequencing project: providing services to taxonomists for standard genome sequencing and annotation.</title>
        <authorList>
            <consortium name="The Broad Institute Genomics Platform"/>
            <consortium name="The Broad Institute Genome Sequencing Center for Infectious Disease"/>
            <person name="Wu L."/>
            <person name="Ma J."/>
        </authorList>
    </citation>
    <scope>NUCLEOTIDE SEQUENCE [LARGE SCALE GENOMIC DNA]</scope>
    <source>
        <strain evidence="5">KLKA75</strain>
    </source>
</reference>
<dbReference type="Gene3D" id="3.40.50.720">
    <property type="entry name" value="NAD(P)-binding Rossmann-like Domain"/>
    <property type="match status" value="1"/>
</dbReference>
<dbReference type="Pfam" id="PF23441">
    <property type="entry name" value="SDR"/>
    <property type="match status" value="1"/>
</dbReference>
<protein>
    <submittedName>
        <fullName evidence="4">SDR family oxidoreductase</fullName>
    </submittedName>
</protein>
<dbReference type="PANTHER" id="PTHR43477">
    <property type="entry name" value="DIHYDROANTICAPSIN 7-DEHYDROGENASE"/>
    <property type="match status" value="1"/>
</dbReference>
<keyword evidence="2" id="KW-0521">NADP</keyword>
<dbReference type="PANTHER" id="PTHR43477:SF1">
    <property type="entry name" value="DIHYDROANTICAPSIN 7-DEHYDROGENASE"/>
    <property type="match status" value="1"/>
</dbReference>
<dbReference type="EMBL" id="JBHSIT010000002">
    <property type="protein sequence ID" value="MFC4907643.1"/>
    <property type="molecule type" value="Genomic_DNA"/>
</dbReference>
<gene>
    <name evidence="4" type="ORF">ACFPCY_09955</name>
</gene>
<name>A0ABV9TW21_9ACTN</name>
<proteinExistence type="inferred from homology"/>
<evidence type="ECO:0000256" key="2">
    <source>
        <dbReference type="ARBA" id="ARBA00022857"/>
    </source>
</evidence>
<dbReference type="PRINTS" id="PR00081">
    <property type="entry name" value="GDHRDH"/>
</dbReference>
<evidence type="ECO:0000256" key="1">
    <source>
        <dbReference type="ARBA" id="ARBA00006484"/>
    </source>
</evidence>